<dbReference type="EMBL" id="HG684419">
    <property type="protein sequence ID" value="CDJ32685.1"/>
    <property type="molecule type" value="Genomic_DNA"/>
</dbReference>
<feature type="region of interest" description="Disordered" evidence="1">
    <location>
        <begin position="131"/>
        <end position="163"/>
    </location>
</feature>
<feature type="compositionally biased region" description="Low complexity" evidence="1">
    <location>
        <begin position="144"/>
        <end position="153"/>
    </location>
</feature>
<reference evidence="3" key="1">
    <citation type="submission" date="2013-10" db="EMBL/GenBank/DDBJ databases">
        <title>Genomic analysis of the causative agents of coccidiosis in chickens.</title>
        <authorList>
            <person name="Reid A.J."/>
            <person name="Blake D."/>
            <person name="Billington K."/>
            <person name="Browne H."/>
            <person name="Dunn M."/>
            <person name="Hung S."/>
            <person name="Kawahara F."/>
            <person name="Miranda-Saavedra D."/>
            <person name="Mourier T."/>
            <person name="Nagra H."/>
            <person name="Otto T.D."/>
            <person name="Rawlings N."/>
            <person name="Sanchez A."/>
            <person name="Sanders M."/>
            <person name="Subramaniam C."/>
            <person name="Tay Y."/>
            <person name="Dear P."/>
            <person name="Doerig C."/>
            <person name="Gruber A."/>
            <person name="Parkinson J."/>
            <person name="Shirley M."/>
            <person name="Wan K.L."/>
            <person name="Berriman M."/>
            <person name="Tomley F."/>
            <person name="Pain A."/>
        </authorList>
    </citation>
    <scope>NUCLEOTIDE SEQUENCE [LARGE SCALE GENOMIC DNA]</scope>
    <source>
        <strain evidence="3">Houghton</strain>
    </source>
</reference>
<dbReference type="VEuPathDB" id="ToxoDB:EMH_0013320"/>
<dbReference type="InterPro" id="IPR019007">
    <property type="entry name" value="Wbp11/ELF5/Saf1_N"/>
</dbReference>
<accession>U6K4M5</accession>
<feature type="compositionally biased region" description="Basic and acidic residues" evidence="1">
    <location>
        <begin position="27"/>
        <end position="39"/>
    </location>
</feature>
<dbReference type="GO" id="GO:0006396">
    <property type="term" value="P:RNA processing"/>
    <property type="evidence" value="ECO:0007669"/>
    <property type="project" value="InterPro"/>
</dbReference>
<reference evidence="3" key="2">
    <citation type="submission" date="2013-10" db="EMBL/GenBank/DDBJ databases">
        <authorList>
            <person name="Aslett M."/>
        </authorList>
    </citation>
    <scope>NUCLEOTIDE SEQUENCE [LARGE SCALE GENOMIC DNA]</scope>
    <source>
        <strain evidence="3">Houghton</strain>
    </source>
</reference>
<feature type="region of interest" description="Disordered" evidence="1">
    <location>
        <begin position="184"/>
        <end position="351"/>
    </location>
</feature>
<gene>
    <name evidence="3" type="ORF">EMH_0013320</name>
</gene>
<dbReference type="Pfam" id="PF09429">
    <property type="entry name" value="Wbp11"/>
    <property type="match status" value="1"/>
</dbReference>
<feature type="compositionally biased region" description="Polar residues" evidence="1">
    <location>
        <begin position="287"/>
        <end position="297"/>
    </location>
</feature>
<proteinExistence type="predicted"/>
<keyword evidence="4" id="KW-1185">Reference proteome</keyword>
<protein>
    <recommendedName>
        <fullName evidence="2">Wbp11/ELF5/Saf1 N-terminal domain-containing protein</fullName>
    </recommendedName>
</protein>
<feature type="region of interest" description="Disordered" evidence="1">
    <location>
        <begin position="363"/>
        <end position="435"/>
    </location>
</feature>
<name>U6K4M5_9EIME</name>
<feature type="region of interest" description="Disordered" evidence="1">
    <location>
        <begin position="476"/>
        <end position="527"/>
    </location>
</feature>
<evidence type="ECO:0000259" key="2">
    <source>
        <dbReference type="Pfam" id="PF09429"/>
    </source>
</evidence>
<dbReference type="GeneID" id="25376292"/>
<evidence type="ECO:0000313" key="3">
    <source>
        <dbReference type="EMBL" id="CDJ32685.1"/>
    </source>
</evidence>
<feature type="region of interest" description="Disordered" evidence="1">
    <location>
        <begin position="19"/>
        <end position="39"/>
    </location>
</feature>
<dbReference type="RefSeq" id="XP_013355249.1">
    <property type="nucleotide sequence ID" value="XM_013499795.1"/>
</dbReference>
<dbReference type="Proteomes" id="UP000030744">
    <property type="component" value="Unassembled WGS sequence"/>
</dbReference>
<evidence type="ECO:0000256" key="1">
    <source>
        <dbReference type="SAM" id="MobiDB-lite"/>
    </source>
</evidence>
<feature type="compositionally biased region" description="Low complexity" evidence="1">
    <location>
        <begin position="367"/>
        <end position="402"/>
    </location>
</feature>
<feature type="compositionally biased region" description="Gly residues" evidence="1">
    <location>
        <begin position="477"/>
        <end position="486"/>
    </location>
</feature>
<dbReference type="OrthoDB" id="332686at2759"/>
<dbReference type="AlphaFoldDB" id="U6K4M5"/>
<sequence length="536" mass="57262">MFNPSKKFIGVETLKAYNPSTAHRRKERDAEKKKNKAERKITREQALLKKNPVVIKEELDKLEEMGVFPYAAAAAVEAAAGAAAADARYICSRYARSGEQMTEGRTRRLQKLQQLWAQVVSSVEAERRVRTADVSSVASFDPRSSSGVSSARSLQQRLSHGERIPDEEERRYYCPELCNTGIFRHPDGSIRPYPPPVANDKSEQRRRFVETQQRRMRESRGPSRHSDMSSDSESEDESPAAATNSSSSSSKKTQGADSAPAGEAAEDFLASIPLPAEPPPPSASSSQVPTGSTQQQAMPAHPSVPVMPLPFPVPPLGGYGGASPQPSAAGHLQGGPPHGPPGFFPPAFVPPFFGIPPAPSQLVAHMQQMQGQQQQPEQQRISPHPQQGPQIQQPSPAAAGPSTTVQKRPPQQRTPPVPAKKQQTDSKPAGASDLKAAIAFVPTHLRTKKLPATAKIQEGPSISRVSAYSMGTAALGRQGGSGGASGERGQTSSLAKFLEANKQQGEGKGIGGTPKAPAPADLDRAFDEFLKEVGAS</sequence>
<feature type="compositionally biased region" description="Pro residues" evidence="1">
    <location>
        <begin position="305"/>
        <end position="315"/>
    </location>
</feature>
<evidence type="ECO:0000313" key="4">
    <source>
        <dbReference type="Proteomes" id="UP000030744"/>
    </source>
</evidence>
<feature type="domain" description="Wbp11/ELF5/Saf1 N-terminal" evidence="2">
    <location>
        <begin position="15"/>
        <end position="65"/>
    </location>
</feature>
<feature type="compositionally biased region" description="Basic and acidic residues" evidence="1">
    <location>
        <begin position="200"/>
        <end position="228"/>
    </location>
</feature>
<feature type="compositionally biased region" description="Pro residues" evidence="1">
    <location>
        <begin position="337"/>
        <end position="351"/>
    </location>
</feature>
<organism evidence="3 4">
    <name type="scientific">Eimeria mitis</name>
    <dbReference type="NCBI Taxonomy" id="44415"/>
    <lineage>
        <taxon>Eukaryota</taxon>
        <taxon>Sar</taxon>
        <taxon>Alveolata</taxon>
        <taxon>Apicomplexa</taxon>
        <taxon>Conoidasida</taxon>
        <taxon>Coccidia</taxon>
        <taxon>Eucoccidiorida</taxon>
        <taxon>Eimeriorina</taxon>
        <taxon>Eimeriidae</taxon>
        <taxon>Eimeria</taxon>
    </lineage>
</organism>